<evidence type="ECO:0000256" key="7">
    <source>
        <dbReference type="ARBA" id="ARBA00022917"/>
    </source>
</evidence>
<dbReference type="FunFam" id="3.40.50.800:FF:000011">
    <property type="entry name" value="Proline--tRNA ligase"/>
    <property type="match status" value="1"/>
</dbReference>
<comment type="catalytic activity">
    <reaction evidence="9 10">
        <text>tRNA(Pro) + L-proline + ATP = L-prolyl-tRNA(Pro) + AMP + diphosphate</text>
        <dbReference type="Rhea" id="RHEA:14305"/>
        <dbReference type="Rhea" id="RHEA-COMP:9700"/>
        <dbReference type="Rhea" id="RHEA-COMP:9702"/>
        <dbReference type="ChEBI" id="CHEBI:30616"/>
        <dbReference type="ChEBI" id="CHEBI:33019"/>
        <dbReference type="ChEBI" id="CHEBI:60039"/>
        <dbReference type="ChEBI" id="CHEBI:78442"/>
        <dbReference type="ChEBI" id="CHEBI:78532"/>
        <dbReference type="ChEBI" id="CHEBI:456215"/>
        <dbReference type="EC" id="6.1.1.15"/>
    </reaction>
</comment>
<evidence type="ECO:0000256" key="5">
    <source>
        <dbReference type="ARBA" id="ARBA00022741"/>
    </source>
</evidence>
<evidence type="ECO:0000313" key="12">
    <source>
        <dbReference type="EMBL" id="EHG22629.1"/>
    </source>
</evidence>
<dbReference type="SUPFAM" id="SSF55826">
    <property type="entry name" value="YbaK/ProRS associated domain"/>
    <property type="match status" value="1"/>
</dbReference>
<dbReference type="OrthoDB" id="9809052at2"/>
<evidence type="ECO:0000313" key="13">
    <source>
        <dbReference type="Proteomes" id="UP000004129"/>
    </source>
</evidence>
<gene>
    <name evidence="10" type="primary">proS</name>
    <name evidence="12" type="ORF">HMPREF9334_00014</name>
</gene>
<evidence type="ECO:0000256" key="8">
    <source>
        <dbReference type="ARBA" id="ARBA00023146"/>
    </source>
</evidence>
<evidence type="ECO:0000256" key="2">
    <source>
        <dbReference type="ARBA" id="ARBA00011738"/>
    </source>
</evidence>
<dbReference type="eggNOG" id="COG0442">
    <property type="taxonomic scope" value="Bacteria"/>
</dbReference>
<dbReference type="InterPro" id="IPR002314">
    <property type="entry name" value="aa-tRNA-synt_IIb"/>
</dbReference>
<evidence type="ECO:0000256" key="3">
    <source>
        <dbReference type="ARBA" id="ARBA00022490"/>
    </source>
</evidence>
<dbReference type="InterPro" id="IPR045864">
    <property type="entry name" value="aa-tRNA-synth_II/BPL/LPL"/>
</dbReference>
<dbReference type="GO" id="GO:0002161">
    <property type="term" value="F:aminoacyl-tRNA deacylase activity"/>
    <property type="evidence" value="ECO:0007669"/>
    <property type="project" value="InterPro"/>
</dbReference>
<evidence type="ECO:0000256" key="1">
    <source>
        <dbReference type="ARBA" id="ARBA00004496"/>
    </source>
</evidence>
<evidence type="ECO:0000256" key="10">
    <source>
        <dbReference type="HAMAP-Rule" id="MF_01569"/>
    </source>
</evidence>
<dbReference type="InterPro" id="IPR002316">
    <property type="entry name" value="Pro-tRNA-ligase_IIa"/>
</dbReference>
<dbReference type="FunFam" id="3.30.930.10:FF:000042">
    <property type="entry name" value="probable proline--tRNA ligase, mitochondrial"/>
    <property type="match status" value="1"/>
</dbReference>
<dbReference type="InterPro" id="IPR050062">
    <property type="entry name" value="Pro-tRNA_synthetase"/>
</dbReference>
<dbReference type="STRING" id="679201.HMPREF9334_00014"/>
<dbReference type="GO" id="GO:0016740">
    <property type="term" value="F:transferase activity"/>
    <property type="evidence" value="ECO:0007669"/>
    <property type="project" value="UniProtKB-ARBA"/>
</dbReference>
<comment type="subcellular location">
    <subcellularLocation>
        <location evidence="1 10">Cytoplasm</location>
    </subcellularLocation>
</comment>
<evidence type="ECO:0000256" key="4">
    <source>
        <dbReference type="ARBA" id="ARBA00022598"/>
    </source>
</evidence>
<dbReference type="InterPro" id="IPR036621">
    <property type="entry name" value="Anticodon-bd_dom_sf"/>
</dbReference>
<comment type="subunit">
    <text evidence="2 10">Homodimer.</text>
</comment>
<dbReference type="HAMAP" id="MF_01569">
    <property type="entry name" value="Pro_tRNA_synth_type1"/>
    <property type="match status" value="1"/>
</dbReference>
<dbReference type="CDD" id="cd00779">
    <property type="entry name" value="ProRS_core_prok"/>
    <property type="match status" value="1"/>
</dbReference>
<dbReference type="Pfam" id="PF03129">
    <property type="entry name" value="HGTP_anticodon"/>
    <property type="match status" value="1"/>
</dbReference>
<reference evidence="12 13" key="1">
    <citation type="submission" date="2011-08" db="EMBL/GenBank/DDBJ databases">
        <title>The Genome Sequence of Selenomonas infelix ATCC 43532.</title>
        <authorList>
            <consortium name="The Broad Institute Genome Sequencing Platform"/>
            <person name="Earl A."/>
            <person name="Ward D."/>
            <person name="Feldgarden M."/>
            <person name="Gevers D."/>
            <person name="Izard J."/>
            <person name="Blanton J.M."/>
            <person name="Baranova O.V."/>
            <person name="Dewhirst F.E."/>
            <person name="Young S.K."/>
            <person name="Zeng Q."/>
            <person name="Gargeya S."/>
            <person name="Fitzgerald M."/>
            <person name="Haas B."/>
            <person name="Abouelleil A."/>
            <person name="Alvarado L."/>
            <person name="Arachchi H.M."/>
            <person name="Berlin A."/>
            <person name="Brown A."/>
            <person name="Chapman S.B."/>
            <person name="Chen Z."/>
            <person name="Dunbar C."/>
            <person name="Freedman E."/>
            <person name="Gearin G."/>
            <person name="Gellesch M."/>
            <person name="Goldberg J."/>
            <person name="Griggs A."/>
            <person name="Gujja S."/>
            <person name="Heiman D."/>
            <person name="Howarth C."/>
            <person name="Larson L."/>
            <person name="Lui A."/>
            <person name="MacDonald P.J.P."/>
            <person name="Montmayeur A."/>
            <person name="Murphy C."/>
            <person name="Neiman D."/>
            <person name="Pearson M."/>
            <person name="Priest M."/>
            <person name="Roberts A."/>
            <person name="Saif S."/>
            <person name="Shea T."/>
            <person name="Shenoy N."/>
            <person name="Sisk P."/>
            <person name="Stolte C."/>
            <person name="Sykes S."/>
            <person name="Wortman J."/>
            <person name="Nusbaum C."/>
            <person name="Birren B."/>
        </authorList>
    </citation>
    <scope>NUCLEOTIDE SEQUENCE [LARGE SCALE GENOMIC DNA]</scope>
    <source>
        <strain evidence="12 13">ATCC 43532</strain>
    </source>
</reference>
<dbReference type="Proteomes" id="UP000004129">
    <property type="component" value="Unassembled WGS sequence"/>
</dbReference>
<dbReference type="AlphaFoldDB" id="G5GL84"/>
<evidence type="ECO:0000256" key="9">
    <source>
        <dbReference type="ARBA" id="ARBA00047671"/>
    </source>
</evidence>
<dbReference type="HOGENOM" id="CLU_016739_0_0_9"/>
<keyword evidence="3 10" id="KW-0963">Cytoplasm</keyword>
<dbReference type="InterPro" id="IPR044140">
    <property type="entry name" value="ProRS_anticodon_short"/>
</dbReference>
<dbReference type="CDD" id="cd00861">
    <property type="entry name" value="ProRS_anticodon_short"/>
    <property type="match status" value="1"/>
</dbReference>
<dbReference type="InterPro" id="IPR007214">
    <property type="entry name" value="YbaK/aa-tRNA-synth-assoc-dom"/>
</dbReference>
<keyword evidence="8 10" id="KW-0030">Aminoacyl-tRNA synthetase</keyword>
<dbReference type="CDD" id="cd04334">
    <property type="entry name" value="ProRS-INS"/>
    <property type="match status" value="1"/>
</dbReference>
<evidence type="ECO:0000256" key="6">
    <source>
        <dbReference type="ARBA" id="ARBA00022840"/>
    </source>
</evidence>
<dbReference type="SUPFAM" id="SSF52954">
    <property type="entry name" value="Class II aaRS ABD-related"/>
    <property type="match status" value="1"/>
</dbReference>
<comment type="domain">
    <text evidence="10">Consists of three domains: the N-terminal catalytic domain, the editing domain and the C-terminal anticodon-binding domain.</text>
</comment>
<name>G5GL84_9FIRM</name>
<dbReference type="SUPFAM" id="SSF55681">
    <property type="entry name" value="Class II aaRS and biotin synthetases"/>
    <property type="match status" value="1"/>
</dbReference>
<dbReference type="Pfam" id="PF00587">
    <property type="entry name" value="tRNA-synt_2b"/>
    <property type="match status" value="1"/>
</dbReference>
<dbReference type="InterPro" id="IPR004500">
    <property type="entry name" value="Pro-tRNA-synth_IIa_bac-type"/>
</dbReference>
<dbReference type="GO" id="GO:0005829">
    <property type="term" value="C:cytosol"/>
    <property type="evidence" value="ECO:0007669"/>
    <property type="project" value="TreeGrafter"/>
</dbReference>
<proteinExistence type="inferred from homology"/>
<comment type="caution">
    <text evidence="12">The sequence shown here is derived from an EMBL/GenBank/DDBJ whole genome shotgun (WGS) entry which is preliminary data.</text>
</comment>
<dbReference type="RefSeq" id="WP_006691468.1">
    <property type="nucleotide sequence ID" value="NZ_JH376797.1"/>
</dbReference>
<keyword evidence="5 10" id="KW-0547">Nucleotide-binding</keyword>
<keyword evidence="13" id="KW-1185">Reference proteome</keyword>
<dbReference type="PATRIC" id="fig|679201.3.peg.13"/>
<dbReference type="GO" id="GO:0004827">
    <property type="term" value="F:proline-tRNA ligase activity"/>
    <property type="evidence" value="ECO:0007669"/>
    <property type="project" value="UniProtKB-UniRule"/>
</dbReference>
<keyword evidence="7 10" id="KW-0648">Protein biosynthesis</keyword>
<dbReference type="InterPro" id="IPR036754">
    <property type="entry name" value="YbaK/aa-tRNA-synt-asso_dom_sf"/>
</dbReference>
<dbReference type="NCBIfam" id="NF006625">
    <property type="entry name" value="PRK09194.1"/>
    <property type="match status" value="1"/>
</dbReference>
<dbReference type="PANTHER" id="PTHR42753">
    <property type="entry name" value="MITOCHONDRIAL RIBOSOME PROTEIN L39/PROLYL-TRNA LIGASE FAMILY MEMBER"/>
    <property type="match status" value="1"/>
</dbReference>
<dbReference type="Pfam" id="PF04073">
    <property type="entry name" value="tRNA_edit"/>
    <property type="match status" value="1"/>
</dbReference>
<dbReference type="EC" id="6.1.1.15" evidence="10"/>
<comment type="similarity">
    <text evidence="10">Belongs to the class-II aminoacyl-tRNA synthetase family. ProS type 1 subfamily.</text>
</comment>
<dbReference type="InterPro" id="IPR004154">
    <property type="entry name" value="Anticodon-bd"/>
</dbReference>
<dbReference type="Gene3D" id="3.30.930.10">
    <property type="entry name" value="Bira Bifunctional Protein, Domain 2"/>
    <property type="match status" value="2"/>
</dbReference>
<accession>G5GL84</accession>
<keyword evidence="4 10" id="KW-0436">Ligase</keyword>
<keyword evidence="6 10" id="KW-0067">ATP-binding</keyword>
<protein>
    <recommendedName>
        <fullName evidence="10">Proline--tRNA ligase</fullName>
        <ecNumber evidence="10">6.1.1.15</ecNumber>
    </recommendedName>
    <alternativeName>
        <fullName evidence="10">Prolyl-tRNA synthetase</fullName>
        <shortName evidence="10">ProRS</shortName>
    </alternativeName>
</protein>
<dbReference type="EMBL" id="ACZM01000001">
    <property type="protein sequence ID" value="EHG22629.1"/>
    <property type="molecule type" value="Genomic_DNA"/>
</dbReference>
<evidence type="ECO:0000259" key="11">
    <source>
        <dbReference type="PROSITE" id="PS50862"/>
    </source>
</evidence>
<feature type="domain" description="Aminoacyl-transfer RNA synthetases class-II family profile" evidence="11">
    <location>
        <begin position="38"/>
        <end position="466"/>
    </location>
</feature>
<organism evidence="12 13">
    <name type="scientific">Selenomonas infelix ATCC 43532</name>
    <dbReference type="NCBI Taxonomy" id="679201"/>
    <lineage>
        <taxon>Bacteria</taxon>
        <taxon>Bacillati</taxon>
        <taxon>Bacillota</taxon>
        <taxon>Negativicutes</taxon>
        <taxon>Selenomonadales</taxon>
        <taxon>Selenomonadaceae</taxon>
        <taxon>Selenomonas</taxon>
    </lineage>
</organism>
<dbReference type="InterPro" id="IPR006195">
    <property type="entry name" value="aa-tRNA-synth_II"/>
</dbReference>
<dbReference type="GO" id="GO:0005524">
    <property type="term" value="F:ATP binding"/>
    <property type="evidence" value="ECO:0007669"/>
    <property type="project" value="UniProtKB-UniRule"/>
</dbReference>
<dbReference type="InterPro" id="IPR033730">
    <property type="entry name" value="ProRS_core_prok"/>
</dbReference>
<dbReference type="PIRSF" id="PIRSF001535">
    <property type="entry name" value="ProRS_1"/>
    <property type="match status" value="1"/>
</dbReference>
<dbReference type="GO" id="GO:0140096">
    <property type="term" value="F:catalytic activity, acting on a protein"/>
    <property type="evidence" value="ECO:0007669"/>
    <property type="project" value="UniProtKB-ARBA"/>
</dbReference>
<sequence>MRATNLYAPTLRNTPAEAEIASHQLMYRAGLIRKSAGGMYSYLPLAWRTIRKIEQIIRTEMDAAGGQEIMMPILQPSELWEESGRWGAYGAEMIRVKDRHDREFCMGPTHEEMITALVRDELRSYKQLPVLLYQIQDKFRDERRPRFGVMRSREFIMKDLYSFDKDVAGMNESYRKMSVAYTNIFTRCGLDFRAVEADSGAIGGGHSEEFTVLAPEGESRIACCDACSYAASDEKAALRPIAALDEAELPLEKVATPHTSTIALLAEYLKIPVEKTIKAVAYQTEDDTLILAFLRGDHEVNEIKLANAVPGARELRMADEEAIRAVGGCPGFMSPIGIAEGTHIVVDETAMWMHNAVSGANEVDFHYMNVNPKRDFGDVTVADIRLVEEGDACPVCEQGHLHIGRGIEAGQIFALGTKYSEAMGATFLDEAGKAQPMQMGCYGIGVGRTMAAAIEQNHDEHGIIWPRAIAPYEVVVVAVNAKVEEQLAYAEEIYEELRAAGVDVLLDDRRERAGVKFNDCDLIGYPVRIAIGPKTIENGSIEVKVRRTGELVNFARDTYLKGVQDMLATL</sequence>
<dbReference type="PROSITE" id="PS50862">
    <property type="entry name" value="AA_TRNA_LIGASE_II"/>
    <property type="match status" value="1"/>
</dbReference>
<dbReference type="PANTHER" id="PTHR42753:SF2">
    <property type="entry name" value="PROLINE--TRNA LIGASE"/>
    <property type="match status" value="1"/>
</dbReference>
<dbReference type="GO" id="GO:0006433">
    <property type="term" value="P:prolyl-tRNA aminoacylation"/>
    <property type="evidence" value="ECO:0007669"/>
    <property type="project" value="UniProtKB-UniRule"/>
</dbReference>
<dbReference type="Gene3D" id="3.40.50.800">
    <property type="entry name" value="Anticodon-binding domain"/>
    <property type="match status" value="1"/>
</dbReference>
<dbReference type="InterPro" id="IPR023717">
    <property type="entry name" value="Pro-tRNA-Synthase_IIa_type1"/>
</dbReference>
<dbReference type="NCBIfam" id="TIGR00409">
    <property type="entry name" value="proS_fam_II"/>
    <property type="match status" value="1"/>
</dbReference>
<dbReference type="PRINTS" id="PR01046">
    <property type="entry name" value="TRNASYNTHPRO"/>
</dbReference>
<comment type="function">
    <text evidence="10">Catalyzes the attachment of proline to tRNA(Pro) in a two-step reaction: proline is first activated by ATP to form Pro-AMP and then transferred to the acceptor end of tRNA(Pro). As ProRS can inadvertently accommodate and process non-cognate amino acids such as alanine and cysteine, to avoid such errors it has two additional distinct editing activities against alanine. One activity is designated as 'pretransfer' editing and involves the tRNA(Pro)-independent hydrolysis of activated Ala-AMP. The other activity is designated 'posttransfer' editing and involves deacylation of mischarged Ala-tRNA(Pro). The misacylated Cys-tRNA(Pro) is not edited by ProRS.</text>
</comment>